<evidence type="ECO:0000313" key="6">
    <source>
        <dbReference type="EMBL" id="EAR89733.1"/>
    </source>
</evidence>
<dbReference type="Gene3D" id="3.30.2180.10">
    <property type="entry name" value="ATP12-like"/>
    <property type="match status" value="1"/>
</dbReference>
<evidence type="ECO:0000256" key="2">
    <source>
        <dbReference type="ARBA" id="ARBA00008231"/>
    </source>
</evidence>
<evidence type="ECO:0000256" key="5">
    <source>
        <dbReference type="ARBA" id="ARBA00023186"/>
    </source>
</evidence>
<dbReference type="GO" id="GO:0033615">
    <property type="term" value="P:mitochondrial proton-transporting ATP synthase complex assembly"/>
    <property type="evidence" value="ECO:0007669"/>
    <property type="project" value="TreeGrafter"/>
</dbReference>
<dbReference type="HOGENOM" id="CLU_047893_2_0_1"/>
<evidence type="ECO:0000256" key="3">
    <source>
        <dbReference type="ARBA" id="ARBA00022946"/>
    </source>
</evidence>
<dbReference type="Gene3D" id="1.10.3580.10">
    <property type="entry name" value="ATP12 ATPase"/>
    <property type="match status" value="1"/>
</dbReference>
<dbReference type="InterPro" id="IPR023335">
    <property type="entry name" value="ATP12_ortho_dom_sf"/>
</dbReference>
<dbReference type="InterPro" id="IPR011419">
    <property type="entry name" value="ATP12_ATP_synth-F1-assembly"/>
</dbReference>
<dbReference type="GO" id="GO:0005739">
    <property type="term" value="C:mitochondrion"/>
    <property type="evidence" value="ECO:0007669"/>
    <property type="project" value="UniProtKB-SubCell"/>
</dbReference>
<dbReference type="AlphaFoldDB" id="Q22WQ9"/>
<dbReference type="STRING" id="312017.Q22WQ9"/>
<dbReference type="eggNOG" id="KOG3015">
    <property type="taxonomic scope" value="Eukaryota"/>
</dbReference>
<evidence type="ECO:0000313" key="7">
    <source>
        <dbReference type="Proteomes" id="UP000009168"/>
    </source>
</evidence>
<protein>
    <submittedName>
        <fullName evidence="6">ATP12 chaperone protein</fullName>
    </submittedName>
</protein>
<reference evidence="7" key="1">
    <citation type="journal article" date="2006" name="PLoS Biol.">
        <title>Macronuclear genome sequence of the ciliate Tetrahymena thermophila, a model eukaryote.</title>
        <authorList>
            <person name="Eisen J.A."/>
            <person name="Coyne R.S."/>
            <person name="Wu M."/>
            <person name="Wu D."/>
            <person name="Thiagarajan M."/>
            <person name="Wortman J.R."/>
            <person name="Badger J.H."/>
            <person name="Ren Q."/>
            <person name="Amedeo P."/>
            <person name="Jones K.M."/>
            <person name="Tallon L.J."/>
            <person name="Delcher A.L."/>
            <person name="Salzberg S.L."/>
            <person name="Silva J.C."/>
            <person name="Haas B.J."/>
            <person name="Majoros W.H."/>
            <person name="Farzad M."/>
            <person name="Carlton J.M."/>
            <person name="Smith R.K. Jr."/>
            <person name="Garg J."/>
            <person name="Pearlman R.E."/>
            <person name="Karrer K.M."/>
            <person name="Sun L."/>
            <person name="Manning G."/>
            <person name="Elde N.C."/>
            <person name="Turkewitz A.P."/>
            <person name="Asai D.J."/>
            <person name="Wilkes D.E."/>
            <person name="Wang Y."/>
            <person name="Cai H."/>
            <person name="Collins K."/>
            <person name="Stewart B.A."/>
            <person name="Lee S.R."/>
            <person name="Wilamowska K."/>
            <person name="Weinberg Z."/>
            <person name="Ruzzo W.L."/>
            <person name="Wloga D."/>
            <person name="Gaertig J."/>
            <person name="Frankel J."/>
            <person name="Tsao C.-C."/>
            <person name="Gorovsky M.A."/>
            <person name="Keeling P.J."/>
            <person name="Waller R.F."/>
            <person name="Patron N.J."/>
            <person name="Cherry J.M."/>
            <person name="Stover N.A."/>
            <person name="Krieger C.J."/>
            <person name="del Toro C."/>
            <person name="Ryder H.F."/>
            <person name="Williamson S.C."/>
            <person name="Barbeau R.A."/>
            <person name="Hamilton E.P."/>
            <person name="Orias E."/>
        </authorList>
    </citation>
    <scope>NUCLEOTIDE SEQUENCE [LARGE SCALE GENOMIC DNA]</scope>
    <source>
        <strain evidence="7">SB210</strain>
    </source>
</reference>
<dbReference type="PANTHER" id="PTHR21013">
    <property type="entry name" value="ATP SYNTHASE MITOCHONDRIAL F1 COMPLEX ASSEMBLY FACTOR 2/ATP12 PROTEIN, MITOCHONDRIAL PRECURSOR"/>
    <property type="match status" value="1"/>
</dbReference>
<dbReference type="EMBL" id="GG662813">
    <property type="protein sequence ID" value="EAR89733.1"/>
    <property type="molecule type" value="Genomic_DNA"/>
</dbReference>
<dbReference type="OrthoDB" id="5673at2759"/>
<dbReference type="RefSeq" id="XP_001009978.1">
    <property type="nucleotide sequence ID" value="XM_001009978.1"/>
</dbReference>
<keyword evidence="3" id="KW-0809">Transit peptide</keyword>
<proteinExistence type="inferred from homology"/>
<sequence length="258" mass="29696">MSLNFTIKRFFTIGTQGGQFMKKFYKKATVKKLENPVHNKHLYGVFLDGKLIRTPLKNKLALPTYELAFAIAHEFNMQNEYLKPATMPITSISRTTVDMDIQENIRQHIEDSVNQFVRNDTILFREEGKLGVIQNEKLNPVIEYVNKLMNIKLQPTDSLFSRELEDIEIQNIQKYIASKDNWTLMAIEQATVNTKSTCLGVSLINGFLSIEQALEYSRLEENFQIEQFGMVEGSHDLEENTTLLNISTAKLFSYLANL</sequence>
<dbReference type="Pfam" id="PF07542">
    <property type="entry name" value="ATP12"/>
    <property type="match status" value="1"/>
</dbReference>
<dbReference type="SUPFAM" id="SSF160909">
    <property type="entry name" value="ATP12-like"/>
    <property type="match status" value="1"/>
</dbReference>
<dbReference type="InParanoid" id="Q22WQ9"/>
<keyword evidence="4" id="KW-0496">Mitochondrion</keyword>
<organism evidence="6 7">
    <name type="scientific">Tetrahymena thermophila (strain SB210)</name>
    <dbReference type="NCBI Taxonomy" id="312017"/>
    <lineage>
        <taxon>Eukaryota</taxon>
        <taxon>Sar</taxon>
        <taxon>Alveolata</taxon>
        <taxon>Ciliophora</taxon>
        <taxon>Intramacronucleata</taxon>
        <taxon>Oligohymenophorea</taxon>
        <taxon>Hymenostomatida</taxon>
        <taxon>Tetrahymenina</taxon>
        <taxon>Tetrahymenidae</taxon>
        <taxon>Tetrahymena</taxon>
    </lineage>
</organism>
<dbReference type="InterPro" id="IPR042272">
    <property type="entry name" value="ATP12_ATP_synth-F1-assembly_N"/>
</dbReference>
<dbReference type="OMA" id="WDPVLHW"/>
<keyword evidence="7" id="KW-1185">Reference proteome</keyword>
<dbReference type="Proteomes" id="UP000009168">
    <property type="component" value="Unassembled WGS sequence"/>
</dbReference>
<comment type="similarity">
    <text evidence="2">Belongs to the ATP12 family.</text>
</comment>
<dbReference type="PANTHER" id="PTHR21013:SF10">
    <property type="entry name" value="ATP SYNTHASE MITOCHONDRIAL F1 COMPLEX ASSEMBLY FACTOR 2"/>
    <property type="match status" value="1"/>
</dbReference>
<gene>
    <name evidence="6" type="ORF">TTHERM_00975330</name>
</gene>
<dbReference type="GeneID" id="7844435"/>
<keyword evidence="5" id="KW-0143">Chaperone</keyword>
<dbReference type="KEGG" id="tet:TTHERM_00975330"/>
<evidence type="ECO:0000256" key="4">
    <source>
        <dbReference type="ARBA" id="ARBA00023128"/>
    </source>
</evidence>
<name>Q22WQ9_TETTS</name>
<accession>Q22WQ9</accession>
<evidence type="ECO:0000256" key="1">
    <source>
        <dbReference type="ARBA" id="ARBA00004173"/>
    </source>
</evidence>
<comment type="subcellular location">
    <subcellularLocation>
        <location evidence="1">Mitochondrion</location>
    </subcellularLocation>
</comment>